<comment type="caution">
    <text evidence="2">The sequence shown here is derived from an EMBL/GenBank/DDBJ whole genome shotgun (WGS) entry which is preliminary data.</text>
</comment>
<evidence type="ECO:0000313" key="3">
    <source>
        <dbReference type="Proteomes" id="UP001157091"/>
    </source>
</evidence>
<evidence type="ECO:0000313" key="2">
    <source>
        <dbReference type="EMBL" id="GMA26318.1"/>
    </source>
</evidence>
<feature type="region of interest" description="Disordered" evidence="1">
    <location>
        <begin position="15"/>
        <end position="35"/>
    </location>
</feature>
<feature type="compositionally biased region" description="Low complexity" evidence="1">
    <location>
        <begin position="67"/>
        <end position="79"/>
    </location>
</feature>
<evidence type="ECO:0000256" key="1">
    <source>
        <dbReference type="SAM" id="MobiDB-lite"/>
    </source>
</evidence>
<feature type="region of interest" description="Disordered" evidence="1">
    <location>
        <begin position="212"/>
        <end position="252"/>
    </location>
</feature>
<dbReference type="EMBL" id="BSUK01000001">
    <property type="protein sequence ID" value="GMA26318.1"/>
    <property type="molecule type" value="Genomic_DNA"/>
</dbReference>
<accession>A0ABQ6I8N2</accession>
<sequence>MVATGVGPVGLAARDGATARAVPRTNAEKATDPHDAETVRRLGAARTARRRGGTVGPARAVTVRAEATAGAAATSRSAGPVRAPDRSTDEATATVAPRMAGATDRRGGVTTRVAARVAARVRATLAGAARGATAAVPVTSAAGRRGRRTGAGESRGAAAGLSGIARATSGVTVVATDEARTAATGGTAEGTKTAADRALVARARAAANVGRTRGASVVRSTRTAGRDARPACPPTHETTVEPTAVARGGSSTGRVVRVSVAATTDRAGTGRAGKPAAGTRVRTVAPRTTVAPRPIGVRLTAGADPARTATTARRASPVRLVPSRTVLVLPSCRTT</sequence>
<feature type="compositionally biased region" description="Basic and acidic residues" evidence="1">
    <location>
        <begin position="26"/>
        <end position="35"/>
    </location>
</feature>
<protein>
    <submittedName>
        <fullName evidence="2">Uncharacterized protein</fullName>
    </submittedName>
</protein>
<keyword evidence="3" id="KW-1185">Reference proteome</keyword>
<dbReference type="Proteomes" id="UP001157091">
    <property type="component" value="Unassembled WGS sequence"/>
</dbReference>
<feature type="region of interest" description="Disordered" evidence="1">
    <location>
        <begin position="140"/>
        <end position="159"/>
    </location>
</feature>
<name>A0ABQ6I8N2_9MICO</name>
<reference evidence="3" key="1">
    <citation type="journal article" date="2019" name="Int. J. Syst. Evol. Microbiol.">
        <title>The Global Catalogue of Microorganisms (GCM) 10K type strain sequencing project: providing services to taxonomists for standard genome sequencing and annotation.</title>
        <authorList>
            <consortium name="The Broad Institute Genomics Platform"/>
            <consortium name="The Broad Institute Genome Sequencing Center for Infectious Disease"/>
            <person name="Wu L."/>
            <person name="Ma J."/>
        </authorList>
    </citation>
    <scope>NUCLEOTIDE SEQUENCE [LARGE SCALE GENOMIC DNA]</scope>
    <source>
        <strain evidence="3">NBRC 106348</strain>
    </source>
</reference>
<feature type="region of interest" description="Disordered" evidence="1">
    <location>
        <begin position="67"/>
        <end position="107"/>
    </location>
</feature>
<proteinExistence type="predicted"/>
<organism evidence="2 3">
    <name type="scientific">Luteimicrobium album</name>
    <dbReference type="NCBI Taxonomy" id="1054550"/>
    <lineage>
        <taxon>Bacteria</taxon>
        <taxon>Bacillati</taxon>
        <taxon>Actinomycetota</taxon>
        <taxon>Actinomycetes</taxon>
        <taxon>Micrococcales</taxon>
        <taxon>Luteimicrobium</taxon>
    </lineage>
</organism>
<gene>
    <name evidence="2" type="ORF">GCM10025864_40770</name>
</gene>